<evidence type="ECO:0000313" key="1">
    <source>
        <dbReference type="EMBL" id="AFY85799.1"/>
    </source>
</evidence>
<sequence length="33" mass="3879">MGDFNLFTFEVNIVSVAWEFTIQTVRKLPLKPH</sequence>
<dbReference type="HOGENOM" id="CLU_3381227_0_0_3"/>
<organism evidence="1 2">
    <name type="scientific">Chroococcidiopsis thermalis (strain PCC 7203)</name>
    <dbReference type="NCBI Taxonomy" id="251229"/>
    <lineage>
        <taxon>Bacteria</taxon>
        <taxon>Bacillati</taxon>
        <taxon>Cyanobacteriota</taxon>
        <taxon>Cyanophyceae</taxon>
        <taxon>Chroococcidiopsidales</taxon>
        <taxon>Chroococcidiopsidaceae</taxon>
        <taxon>Chroococcidiopsis</taxon>
    </lineage>
</organism>
<dbReference type="InParanoid" id="K9TUZ2"/>
<dbReference type="AlphaFoldDB" id="K9TUZ2"/>
<proteinExistence type="predicted"/>
<name>K9TUZ2_CHRTP</name>
<dbReference type="Proteomes" id="UP000010384">
    <property type="component" value="Chromosome"/>
</dbReference>
<dbReference type="KEGG" id="cthe:Chro_0244"/>
<protein>
    <submittedName>
        <fullName evidence="1">Uncharacterized protein</fullName>
    </submittedName>
</protein>
<reference evidence="1 2" key="1">
    <citation type="submission" date="2012-06" db="EMBL/GenBank/DDBJ databases">
        <title>Finished chromosome of genome of Chroococcidiopsis thermalis PCC 7203.</title>
        <authorList>
            <consortium name="US DOE Joint Genome Institute"/>
            <person name="Gugger M."/>
            <person name="Coursin T."/>
            <person name="Rippka R."/>
            <person name="Tandeau De Marsac N."/>
            <person name="Huntemann M."/>
            <person name="Wei C.-L."/>
            <person name="Han J."/>
            <person name="Detter J.C."/>
            <person name="Han C."/>
            <person name="Tapia R."/>
            <person name="Davenport K."/>
            <person name="Daligault H."/>
            <person name="Erkkila T."/>
            <person name="Gu W."/>
            <person name="Munk A.C.C."/>
            <person name="Teshima H."/>
            <person name="Xu Y."/>
            <person name="Chain P."/>
            <person name="Chen A."/>
            <person name="Krypides N."/>
            <person name="Mavromatis K."/>
            <person name="Markowitz V."/>
            <person name="Szeto E."/>
            <person name="Ivanova N."/>
            <person name="Mikhailova N."/>
            <person name="Ovchinnikova G."/>
            <person name="Pagani I."/>
            <person name="Pati A."/>
            <person name="Goodwin L."/>
            <person name="Peters L."/>
            <person name="Pitluck S."/>
            <person name="Woyke T."/>
            <person name="Kerfeld C."/>
        </authorList>
    </citation>
    <scope>NUCLEOTIDE SEQUENCE [LARGE SCALE GENOMIC DNA]</scope>
    <source>
        <strain evidence="1 2">PCC 7203</strain>
    </source>
</reference>
<gene>
    <name evidence="1" type="ORF">Chro_0244</name>
</gene>
<dbReference type="EMBL" id="CP003597">
    <property type="protein sequence ID" value="AFY85799.1"/>
    <property type="molecule type" value="Genomic_DNA"/>
</dbReference>
<accession>K9TUZ2</accession>
<keyword evidence="2" id="KW-1185">Reference proteome</keyword>
<evidence type="ECO:0000313" key="2">
    <source>
        <dbReference type="Proteomes" id="UP000010384"/>
    </source>
</evidence>